<evidence type="ECO:0000256" key="2">
    <source>
        <dbReference type="ARBA" id="ARBA00022475"/>
    </source>
</evidence>
<dbReference type="Pfam" id="PF00001">
    <property type="entry name" value="7tm_1"/>
    <property type="match status" value="1"/>
</dbReference>
<name>A0A6P3VBT1_OCTDE</name>
<feature type="transmembrane region" description="Helical" evidence="12">
    <location>
        <begin position="288"/>
        <end position="310"/>
    </location>
</feature>
<dbReference type="GO" id="GO:0005886">
    <property type="term" value="C:plasma membrane"/>
    <property type="evidence" value="ECO:0007669"/>
    <property type="project" value="UniProtKB-SubCell"/>
</dbReference>
<feature type="transmembrane region" description="Helical" evidence="12">
    <location>
        <begin position="158"/>
        <end position="178"/>
    </location>
</feature>
<gene>
    <name evidence="15" type="primary">Hcar1</name>
</gene>
<feature type="domain" description="G-protein coupled receptors family 1 profile" evidence="13">
    <location>
        <begin position="99"/>
        <end position="345"/>
    </location>
</feature>
<dbReference type="PRINTS" id="PR00237">
    <property type="entry name" value="GPCRRHODOPSN"/>
</dbReference>
<evidence type="ECO:0000313" key="15">
    <source>
        <dbReference type="RefSeq" id="XP_012371181.2"/>
    </source>
</evidence>
<evidence type="ECO:0000256" key="6">
    <source>
        <dbReference type="ARBA" id="ARBA00023136"/>
    </source>
</evidence>
<reference evidence="15" key="1">
    <citation type="submission" date="2025-08" db="UniProtKB">
        <authorList>
            <consortium name="RefSeq"/>
        </authorList>
    </citation>
    <scope>IDENTIFICATION</scope>
</reference>
<evidence type="ECO:0000256" key="4">
    <source>
        <dbReference type="ARBA" id="ARBA00022989"/>
    </source>
</evidence>
<keyword evidence="8 10" id="KW-0675">Receptor</keyword>
<feature type="transmembrane region" description="Helical" evidence="12">
    <location>
        <begin position="325"/>
        <end position="348"/>
    </location>
</feature>
<comment type="subcellular location">
    <subcellularLocation>
        <location evidence="1">Cell membrane</location>
        <topology evidence="1">Multi-pass membrane protein</topology>
    </subcellularLocation>
</comment>
<dbReference type="Gene3D" id="1.20.1070.10">
    <property type="entry name" value="Rhodopsin 7-helix transmembrane proteins"/>
    <property type="match status" value="1"/>
</dbReference>
<dbReference type="InterPro" id="IPR051893">
    <property type="entry name" value="HCARs"/>
</dbReference>
<keyword evidence="5 10" id="KW-0297">G-protein coupled receptor</keyword>
<evidence type="ECO:0000256" key="7">
    <source>
        <dbReference type="ARBA" id="ARBA00023157"/>
    </source>
</evidence>
<keyword evidence="6 12" id="KW-0472">Membrane</keyword>
<organism evidence="14 15">
    <name type="scientific">Octodon degus</name>
    <name type="common">Degu</name>
    <name type="synonym">Sciurus degus</name>
    <dbReference type="NCBI Taxonomy" id="10160"/>
    <lineage>
        <taxon>Eukaryota</taxon>
        <taxon>Metazoa</taxon>
        <taxon>Chordata</taxon>
        <taxon>Craniata</taxon>
        <taxon>Vertebrata</taxon>
        <taxon>Euteleostomi</taxon>
        <taxon>Mammalia</taxon>
        <taxon>Eutheria</taxon>
        <taxon>Euarchontoglires</taxon>
        <taxon>Glires</taxon>
        <taxon>Rodentia</taxon>
        <taxon>Hystricomorpha</taxon>
        <taxon>Octodontidae</taxon>
        <taxon>Octodon</taxon>
    </lineage>
</organism>
<feature type="transmembrane region" description="Helical" evidence="12">
    <location>
        <begin position="121"/>
        <end position="138"/>
    </location>
</feature>
<sequence length="403" mass="44610">MGKGLLGAFISRLQFSCGCSARPTPAGRAVAHQDLKGATRSAPGASRGRQGPLRAQDPCPASAMDADNGSCCLLLIEGDPISMVMPPLLILAFVLGVLGNGLALCGFCFHTNVWKPSTVYLFNLAVADFLLMVCLPFRTDYYHRHRHWGFADVPCRLVLFMLAMNRAGSIVFLTVVAVDRYFKVVHPHHALNAISNRTAAGAVCVLWTLVILGTLYLLMESHLCKQARGISCESFIMESANGWHDIMFQLEFFLPLSIILFCSCKVVWSLKRRRRLARQARTRKAIRFIVVVAAVFVTCYLPSALARLYFLWTVSSSTCDPSVHLALHVTLSFTYLNSVLDPLIYYFASPSFPKFYTKLNICGWRPQWVGGPNTHGPEEPVALSLCRNSFGMASSFQSQLDSQ</sequence>
<keyword evidence="9 10" id="KW-0807">Transducer</keyword>
<dbReference type="OrthoDB" id="10055255at2759"/>
<feature type="transmembrane region" description="Helical" evidence="12">
    <location>
        <begin position="88"/>
        <end position="109"/>
    </location>
</feature>
<dbReference type="RefSeq" id="XP_012371181.2">
    <property type="nucleotide sequence ID" value="XM_012515727.2"/>
</dbReference>
<dbReference type="PANTHER" id="PTHR46048">
    <property type="entry name" value="HYDROXYCARBOXYLIC ACID RECEPTOR 2"/>
    <property type="match status" value="1"/>
</dbReference>
<evidence type="ECO:0000256" key="11">
    <source>
        <dbReference type="SAM" id="MobiDB-lite"/>
    </source>
</evidence>
<keyword evidence="14" id="KW-1185">Reference proteome</keyword>
<evidence type="ECO:0000256" key="12">
    <source>
        <dbReference type="SAM" id="Phobius"/>
    </source>
</evidence>
<dbReference type="GeneID" id="101573222"/>
<dbReference type="PROSITE" id="PS00237">
    <property type="entry name" value="G_PROTEIN_RECEP_F1_1"/>
    <property type="match status" value="1"/>
</dbReference>
<feature type="transmembrane region" description="Helical" evidence="12">
    <location>
        <begin position="199"/>
        <end position="219"/>
    </location>
</feature>
<dbReference type="InterPro" id="IPR000276">
    <property type="entry name" value="GPCR_Rhodpsn"/>
</dbReference>
<dbReference type="Proteomes" id="UP000515203">
    <property type="component" value="Unplaced"/>
</dbReference>
<keyword evidence="7" id="KW-1015">Disulfide bond</keyword>
<evidence type="ECO:0000259" key="13">
    <source>
        <dbReference type="PROSITE" id="PS50262"/>
    </source>
</evidence>
<keyword evidence="3 10" id="KW-0812">Transmembrane</keyword>
<evidence type="ECO:0000256" key="9">
    <source>
        <dbReference type="ARBA" id="ARBA00023224"/>
    </source>
</evidence>
<keyword evidence="2" id="KW-1003">Cell membrane</keyword>
<dbReference type="CTD" id="27198"/>
<evidence type="ECO:0000256" key="1">
    <source>
        <dbReference type="ARBA" id="ARBA00004651"/>
    </source>
</evidence>
<feature type="region of interest" description="Disordered" evidence="11">
    <location>
        <begin position="38"/>
        <end position="61"/>
    </location>
</feature>
<comment type="similarity">
    <text evidence="10">Belongs to the G-protein coupled receptor 1 family.</text>
</comment>
<dbReference type="AlphaFoldDB" id="A0A6P3VBT1"/>
<dbReference type="FunCoup" id="A0A6P3VBT1">
    <property type="interactions" value="687"/>
</dbReference>
<evidence type="ECO:0000256" key="5">
    <source>
        <dbReference type="ARBA" id="ARBA00023040"/>
    </source>
</evidence>
<dbReference type="InParanoid" id="A0A6P3VBT1"/>
<proteinExistence type="inferred from homology"/>
<accession>A0A6P3VBT1</accession>
<dbReference type="GO" id="GO:0004930">
    <property type="term" value="F:G protein-coupled receptor activity"/>
    <property type="evidence" value="ECO:0007669"/>
    <property type="project" value="UniProtKB-KW"/>
</dbReference>
<feature type="transmembrane region" description="Helical" evidence="12">
    <location>
        <begin position="246"/>
        <end position="268"/>
    </location>
</feature>
<evidence type="ECO:0000256" key="8">
    <source>
        <dbReference type="ARBA" id="ARBA00023170"/>
    </source>
</evidence>
<evidence type="ECO:0000256" key="3">
    <source>
        <dbReference type="ARBA" id="ARBA00022692"/>
    </source>
</evidence>
<dbReference type="FunFam" id="1.20.1070.10:FF:000241">
    <property type="entry name" value="Hydroxycarboxylic acid receptor 1"/>
    <property type="match status" value="1"/>
</dbReference>
<dbReference type="PROSITE" id="PS50262">
    <property type="entry name" value="G_PROTEIN_RECEP_F1_2"/>
    <property type="match status" value="1"/>
</dbReference>
<dbReference type="InterPro" id="IPR017452">
    <property type="entry name" value="GPCR_Rhodpsn_7TM"/>
</dbReference>
<evidence type="ECO:0000256" key="10">
    <source>
        <dbReference type="RuleBase" id="RU000688"/>
    </source>
</evidence>
<dbReference type="PANTHER" id="PTHR46048:SF3">
    <property type="entry name" value="HYDROXYCARBOXYLIC ACID RECEPTOR 1"/>
    <property type="match status" value="1"/>
</dbReference>
<protein>
    <submittedName>
        <fullName evidence="15">Hydroxycarboxylic acid receptor 1</fullName>
    </submittedName>
</protein>
<keyword evidence="4 12" id="KW-1133">Transmembrane helix</keyword>
<evidence type="ECO:0000313" key="14">
    <source>
        <dbReference type="Proteomes" id="UP000515203"/>
    </source>
</evidence>
<dbReference type="SUPFAM" id="SSF81321">
    <property type="entry name" value="Family A G protein-coupled receptor-like"/>
    <property type="match status" value="1"/>
</dbReference>